<keyword evidence="2" id="KW-1185">Reference proteome</keyword>
<dbReference type="AlphaFoldDB" id="A0A4Z1H070"/>
<organism evidence="1 2">
    <name type="scientific">Botrytis hyacinthi</name>
    <dbReference type="NCBI Taxonomy" id="278943"/>
    <lineage>
        <taxon>Eukaryota</taxon>
        <taxon>Fungi</taxon>
        <taxon>Dikarya</taxon>
        <taxon>Ascomycota</taxon>
        <taxon>Pezizomycotina</taxon>
        <taxon>Leotiomycetes</taxon>
        <taxon>Helotiales</taxon>
        <taxon>Sclerotiniaceae</taxon>
        <taxon>Botrytis</taxon>
    </lineage>
</organism>
<name>A0A4Z1H070_9HELO</name>
<gene>
    <name evidence="1" type="ORF">BHYA_0029g00100</name>
</gene>
<dbReference type="Proteomes" id="UP000297814">
    <property type="component" value="Unassembled WGS sequence"/>
</dbReference>
<accession>A0A4Z1H070</accession>
<protein>
    <submittedName>
        <fullName evidence="1">Uncharacterized protein</fullName>
    </submittedName>
</protein>
<evidence type="ECO:0000313" key="1">
    <source>
        <dbReference type="EMBL" id="TGO40901.1"/>
    </source>
</evidence>
<dbReference type="EMBL" id="PQXK01000029">
    <property type="protein sequence ID" value="TGO40901.1"/>
    <property type="molecule type" value="Genomic_DNA"/>
</dbReference>
<reference evidence="1 2" key="1">
    <citation type="submission" date="2017-12" db="EMBL/GenBank/DDBJ databases">
        <title>Comparative genomics of Botrytis spp.</title>
        <authorList>
            <person name="Valero-Jimenez C.A."/>
            <person name="Tapia P."/>
            <person name="Veloso J."/>
            <person name="Silva-Moreno E."/>
            <person name="Staats M."/>
            <person name="Valdes J.H."/>
            <person name="Van Kan J.A.L."/>
        </authorList>
    </citation>
    <scope>NUCLEOTIDE SEQUENCE [LARGE SCALE GENOMIC DNA]</scope>
    <source>
        <strain evidence="1 2">Bh0001</strain>
    </source>
</reference>
<evidence type="ECO:0000313" key="2">
    <source>
        <dbReference type="Proteomes" id="UP000297814"/>
    </source>
</evidence>
<proteinExistence type="predicted"/>
<comment type="caution">
    <text evidence="1">The sequence shown here is derived from an EMBL/GenBank/DDBJ whole genome shotgun (WGS) entry which is preliminary data.</text>
</comment>
<sequence>MARRRFGKEVTIKYEIKSKLRLLNQFIRSPDSSQRLYQIKDLSMRFCHQAHPAKWPGPSPDDSGLVRAGSRKISHLLGLGQEMCWPSNVSVFNKTDP</sequence>